<protein>
    <recommendedName>
        <fullName evidence="1">CinA C-terminal domain-containing protein</fullName>
    </recommendedName>
</protein>
<dbReference type="Proteomes" id="UP000660862">
    <property type="component" value="Unassembled WGS sequence"/>
</dbReference>
<evidence type="ECO:0000313" key="3">
    <source>
        <dbReference type="Proteomes" id="UP000660862"/>
    </source>
</evidence>
<dbReference type="Gene3D" id="3.90.950.20">
    <property type="entry name" value="CinA-like"/>
    <property type="match status" value="1"/>
</dbReference>
<dbReference type="SUPFAM" id="SSF142433">
    <property type="entry name" value="CinA-like"/>
    <property type="match status" value="1"/>
</dbReference>
<proteinExistence type="predicted"/>
<evidence type="ECO:0000259" key="1">
    <source>
        <dbReference type="Pfam" id="PF02464"/>
    </source>
</evidence>
<comment type="caution">
    <text evidence="2">The sequence shown here is derived from an EMBL/GenBank/DDBJ whole genome shotgun (WGS) entry which is preliminary data.</text>
</comment>
<dbReference type="InterPro" id="IPR008136">
    <property type="entry name" value="CinA_C"/>
</dbReference>
<gene>
    <name evidence="2" type="ORF">GCM10007415_45490</name>
</gene>
<name>A0A917I3B5_9SPHI</name>
<reference evidence="2" key="1">
    <citation type="journal article" date="2014" name="Int. J. Syst. Evol. Microbiol.">
        <title>Complete genome sequence of Corynebacterium casei LMG S-19264T (=DSM 44701T), isolated from a smear-ripened cheese.</title>
        <authorList>
            <consortium name="US DOE Joint Genome Institute (JGI-PGF)"/>
            <person name="Walter F."/>
            <person name="Albersmeier A."/>
            <person name="Kalinowski J."/>
            <person name="Ruckert C."/>
        </authorList>
    </citation>
    <scope>NUCLEOTIDE SEQUENCE</scope>
    <source>
        <strain evidence="2">CGMCC 1.12195</strain>
    </source>
</reference>
<sequence length="174" mass="18416">MIDTPFSAILAHAQAEVGQCSELLAQHGLTIAFAESATAGFLSFLFSLANRSGDVLKGGVTCYDACVKEDVLNVSPSLLERFTPESEEVSAAIAESLAHMISADIHVGITGLTKPGGSESPEKPVGTMFTAIKAKNWQVSDRSTFSGDEQQIIAAAASNLCQIIHRQLMEHPTP</sequence>
<accession>A0A917I3B5</accession>
<dbReference type="Pfam" id="PF02464">
    <property type="entry name" value="CinA"/>
    <property type="match status" value="1"/>
</dbReference>
<dbReference type="RefSeq" id="WP_188508441.1">
    <property type="nucleotide sequence ID" value="NZ_BMER01000007.1"/>
</dbReference>
<feature type="domain" description="CinA C-terminal" evidence="1">
    <location>
        <begin position="19"/>
        <end position="165"/>
    </location>
</feature>
<dbReference type="NCBIfam" id="TIGR00199">
    <property type="entry name" value="PncC_domain"/>
    <property type="match status" value="1"/>
</dbReference>
<evidence type="ECO:0000313" key="2">
    <source>
        <dbReference type="EMBL" id="GGH04151.1"/>
    </source>
</evidence>
<dbReference type="EMBL" id="BMER01000007">
    <property type="protein sequence ID" value="GGH04151.1"/>
    <property type="molecule type" value="Genomic_DNA"/>
</dbReference>
<keyword evidence="3" id="KW-1185">Reference proteome</keyword>
<dbReference type="AlphaFoldDB" id="A0A917I3B5"/>
<reference evidence="2" key="2">
    <citation type="submission" date="2020-09" db="EMBL/GenBank/DDBJ databases">
        <authorList>
            <person name="Sun Q."/>
            <person name="Zhou Y."/>
        </authorList>
    </citation>
    <scope>NUCLEOTIDE SEQUENCE</scope>
    <source>
        <strain evidence="2">CGMCC 1.12195</strain>
    </source>
</reference>
<organism evidence="2 3">
    <name type="scientific">Parapedobacter pyrenivorans</name>
    <dbReference type="NCBI Taxonomy" id="1305674"/>
    <lineage>
        <taxon>Bacteria</taxon>
        <taxon>Pseudomonadati</taxon>
        <taxon>Bacteroidota</taxon>
        <taxon>Sphingobacteriia</taxon>
        <taxon>Sphingobacteriales</taxon>
        <taxon>Sphingobacteriaceae</taxon>
        <taxon>Parapedobacter</taxon>
    </lineage>
</organism>
<dbReference type="InterPro" id="IPR036653">
    <property type="entry name" value="CinA-like_C"/>
</dbReference>